<evidence type="ECO:0000256" key="7">
    <source>
        <dbReference type="ARBA" id="ARBA00040154"/>
    </source>
</evidence>
<reference evidence="9" key="1">
    <citation type="submission" date="2017-02" db="UniProtKB">
        <authorList>
            <consortium name="WormBaseParasite"/>
        </authorList>
    </citation>
    <scope>IDENTIFICATION</scope>
</reference>
<dbReference type="SMART" id="SM00320">
    <property type="entry name" value="WD40"/>
    <property type="match status" value="7"/>
</dbReference>
<evidence type="ECO:0000256" key="4">
    <source>
        <dbReference type="ARBA" id="ARBA00022694"/>
    </source>
</evidence>
<evidence type="ECO:0000256" key="6">
    <source>
        <dbReference type="ARBA" id="ARBA00038255"/>
    </source>
</evidence>
<evidence type="ECO:0000256" key="5">
    <source>
        <dbReference type="ARBA" id="ARBA00022737"/>
    </source>
</evidence>
<dbReference type="PANTHER" id="PTHR14344">
    <property type="entry name" value="WD REPEAT PROTEIN"/>
    <property type="match status" value="1"/>
</dbReference>
<keyword evidence="8" id="KW-1185">Reference proteome</keyword>
<dbReference type="InterPro" id="IPR001680">
    <property type="entry name" value="WD40_rpt"/>
</dbReference>
<keyword evidence="4" id="KW-0819">tRNA processing</keyword>
<dbReference type="InterPro" id="IPR051973">
    <property type="entry name" value="tRNA_Anticodon_Mtase-Reg"/>
</dbReference>
<evidence type="ECO:0000313" key="9">
    <source>
        <dbReference type="WBParaSite" id="SPAL_0000187500.1"/>
    </source>
</evidence>
<evidence type="ECO:0000256" key="3">
    <source>
        <dbReference type="ARBA" id="ARBA00022574"/>
    </source>
</evidence>
<evidence type="ECO:0000313" key="8">
    <source>
        <dbReference type="Proteomes" id="UP000046392"/>
    </source>
</evidence>
<dbReference type="Gene3D" id="2.130.10.10">
    <property type="entry name" value="YVTN repeat-like/Quinoprotein amine dehydrogenase"/>
    <property type="match status" value="3"/>
</dbReference>
<protein>
    <recommendedName>
        <fullName evidence="7">tRNA (34-2'-O)-methyltransferase regulator WDR6</fullName>
    </recommendedName>
</protein>
<organism evidence="8 9">
    <name type="scientific">Strongyloides papillosus</name>
    <name type="common">Intestinal threadworm</name>
    <dbReference type="NCBI Taxonomy" id="174720"/>
    <lineage>
        <taxon>Eukaryota</taxon>
        <taxon>Metazoa</taxon>
        <taxon>Ecdysozoa</taxon>
        <taxon>Nematoda</taxon>
        <taxon>Chromadorea</taxon>
        <taxon>Rhabditida</taxon>
        <taxon>Tylenchina</taxon>
        <taxon>Panagrolaimomorpha</taxon>
        <taxon>Strongyloidoidea</taxon>
        <taxon>Strongyloididae</taxon>
        <taxon>Strongyloides</taxon>
    </lineage>
</organism>
<evidence type="ECO:0000256" key="2">
    <source>
        <dbReference type="ARBA" id="ARBA00022490"/>
    </source>
</evidence>
<dbReference type="GO" id="GO:0005737">
    <property type="term" value="C:cytoplasm"/>
    <property type="evidence" value="ECO:0007669"/>
    <property type="project" value="UniProtKB-SubCell"/>
</dbReference>
<sequence>MLVTGPRLCSYRRNADTLLVGNASTISIYRKYLSDNGCSDNTPDEVIVNDNPEGEWNLYKQIPIFVERGYNVHGILEMDEKYLIVYGEKAIAILRDYKVLKIRYYRDWILSAFSVKSLEVILHFSTNSITILNIIEDDLVTFKTKYSASLDFSTVALCSLFTTSKEGECQLFVGTCFGQILMFEPLKSLDVVGRFEGHHGMVFSMNLVDDRLYSIGDDRSFRCWDVSNQLEISCSYGHEFRPFSIAYCKEFDYHLTGGGDEMVCIWKWYDKEDKPKLVQKLSIKGGTIYSMICFDRQLFLGTYYGGLMKIQLNGNILKEPVEVIEFDDPKTKIRGFTYSFSMNDFVIISSNGEVSLYNHTKKLYEILLIDKDIRSDSLFISGSKKVVTLCTKNSVYFINILKKDFYKEELNKTIISSTWSKNSFFLSLVDGTVLLYNFSLIPCKLYTIQMRPPTQITSALIIPNTSYIFIGLKNGCFFYINGSEDKEIYEPKEIFIYAHDKEAILDIYFRSSNGNYVIYTVGKDGCVRTWFFNPLSEVKNVTPRTVIDSMLEWPHSMYSFQNELYIGGFHAKYFQLFHLDTGTKICEYECGGGHRAWTGNFINDDIPYFDFSFISKGSLNRVKLNCNFVSILDHYLHTLQITSICALSSKLYLTGSVDTKIVLSEEYNSNNNCLNGQKVLQRINQHTSTIYDIKYIKEVNENSTTIYVISAGGKGEISFWKCCTDEGPIFLSHIHSFKFDEDLRVLGLQVMTNKSITPDITKIPLITILSDGSINLLQWDIKNKTTTILDTFIEDVNWMYSKLDKINNTSFASIGTDGNLYIFEVTPDLKINKTKTIFIERAGLSSLAAYNASLICVGSESGTLHIIYQGSKVTEIRYHASTLTGITVVDSNKLYHIFSVSLDCRIGHYIFNSGFGSVGFENGKVLSISDPSNIIFNRKTLISIGAGVEHTNIDYFIKDFVKK</sequence>
<dbReference type="AlphaFoldDB" id="A0A0N5B747"/>
<keyword evidence="3" id="KW-0853">WD repeat</keyword>
<evidence type="ECO:0000256" key="1">
    <source>
        <dbReference type="ARBA" id="ARBA00004496"/>
    </source>
</evidence>
<comment type="similarity">
    <text evidence="6">Belongs to the WD repeat WDR6 family.</text>
</comment>
<name>A0A0N5B747_STREA</name>
<proteinExistence type="inferred from homology"/>
<keyword evidence="2" id="KW-0963">Cytoplasm</keyword>
<keyword evidence="5" id="KW-0677">Repeat</keyword>
<dbReference type="STRING" id="174720.A0A0N5B747"/>
<dbReference type="SUPFAM" id="SSF50978">
    <property type="entry name" value="WD40 repeat-like"/>
    <property type="match status" value="3"/>
</dbReference>
<dbReference type="GO" id="GO:0030488">
    <property type="term" value="P:tRNA methylation"/>
    <property type="evidence" value="ECO:0007669"/>
    <property type="project" value="TreeGrafter"/>
</dbReference>
<dbReference type="WBParaSite" id="SPAL_0000187500.1">
    <property type="protein sequence ID" value="SPAL_0000187500.1"/>
    <property type="gene ID" value="SPAL_0000187500"/>
</dbReference>
<comment type="subcellular location">
    <subcellularLocation>
        <location evidence="1">Cytoplasm</location>
    </subcellularLocation>
</comment>
<dbReference type="InterPro" id="IPR015943">
    <property type="entry name" value="WD40/YVTN_repeat-like_dom_sf"/>
</dbReference>
<dbReference type="PANTHER" id="PTHR14344:SF3">
    <property type="entry name" value="WD REPEAT-CONTAINING PROTEIN 6"/>
    <property type="match status" value="1"/>
</dbReference>
<accession>A0A0N5B747</accession>
<dbReference type="Proteomes" id="UP000046392">
    <property type="component" value="Unplaced"/>
</dbReference>
<dbReference type="InterPro" id="IPR036322">
    <property type="entry name" value="WD40_repeat_dom_sf"/>
</dbReference>